<reference evidence="1" key="1">
    <citation type="submission" date="2018-02" db="EMBL/GenBank/DDBJ databases">
        <title>Rhizophora mucronata_Transcriptome.</title>
        <authorList>
            <person name="Meera S.P."/>
            <person name="Sreeshan A."/>
            <person name="Augustine A."/>
        </authorList>
    </citation>
    <scope>NUCLEOTIDE SEQUENCE</scope>
    <source>
        <tissue evidence="1">Leaf</tissue>
    </source>
</reference>
<dbReference type="EMBL" id="GGEC01079120">
    <property type="protein sequence ID" value="MBX59604.1"/>
    <property type="molecule type" value="Transcribed_RNA"/>
</dbReference>
<evidence type="ECO:0000313" key="1">
    <source>
        <dbReference type="EMBL" id="MBX59604.1"/>
    </source>
</evidence>
<name>A0A2P2PXX5_RHIMU</name>
<protein>
    <submittedName>
        <fullName evidence="1">Uncharacterized protein</fullName>
    </submittedName>
</protein>
<organism evidence="1">
    <name type="scientific">Rhizophora mucronata</name>
    <name type="common">Asiatic mangrove</name>
    <dbReference type="NCBI Taxonomy" id="61149"/>
    <lineage>
        <taxon>Eukaryota</taxon>
        <taxon>Viridiplantae</taxon>
        <taxon>Streptophyta</taxon>
        <taxon>Embryophyta</taxon>
        <taxon>Tracheophyta</taxon>
        <taxon>Spermatophyta</taxon>
        <taxon>Magnoliopsida</taxon>
        <taxon>eudicotyledons</taxon>
        <taxon>Gunneridae</taxon>
        <taxon>Pentapetalae</taxon>
        <taxon>rosids</taxon>
        <taxon>fabids</taxon>
        <taxon>Malpighiales</taxon>
        <taxon>Rhizophoraceae</taxon>
        <taxon>Rhizophora</taxon>
    </lineage>
</organism>
<accession>A0A2P2PXX5</accession>
<dbReference type="AlphaFoldDB" id="A0A2P2PXX5"/>
<proteinExistence type="predicted"/>
<sequence length="114" mass="13240">MRKCVFISWNIRRPSSDSPEWLQAHRRPRKVLAFGYKPNFCILQKSSIASCPSPFMARPIIMELNDITSLETIWSKTSFAWSKLPHLEYMSINAVARNVLDSRTPSRPSDFMYS</sequence>